<dbReference type="InterPro" id="IPR036390">
    <property type="entry name" value="WH_DNA-bd_sf"/>
</dbReference>
<dbReference type="RefSeq" id="WP_251512744.1">
    <property type="nucleotide sequence ID" value="NZ_JAMBON010000007.1"/>
</dbReference>
<dbReference type="InterPro" id="IPR036388">
    <property type="entry name" value="WH-like_DNA-bd_sf"/>
</dbReference>
<dbReference type="PROSITE" id="PS01125">
    <property type="entry name" value="ROK"/>
    <property type="match status" value="1"/>
</dbReference>
<dbReference type="CDD" id="cd24076">
    <property type="entry name" value="ASKHA_ATPase_ROK_BsXylR-like"/>
    <property type="match status" value="1"/>
</dbReference>
<evidence type="ECO:0000256" key="3">
    <source>
        <dbReference type="ARBA" id="ARBA00022629"/>
    </source>
</evidence>
<gene>
    <name evidence="4" type="ORF">ACFSBH_02155</name>
</gene>
<dbReference type="PANTHER" id="PTHR18964">
    <property type="entry name" value="ROK (REPRESSOR, ORF, KINASE) FAMILY"/>
    <property type="match status" value="1"/>
</dbReference>
<dbReference type="PANTHER" id="PTHR18964:SF149">
    <property type="entry name" value="BIFUNCTIONAL UDP-N-ACETYLGLUCOSAMINE 2-EPIMERASE_N-ACETYLMANNOSAMINE KINASE"/>
    <property type="match status" value="1"/>
</dbReference>
<dbReference type="SUPFAM" id="SSF46785">
    <property type="entry name" value="Winged helix' DNA-binding domain"/>
    <property type="match status" value="1"/>
</dbReference>
<evidence type="ECO:0000313" key="5">
    <source>
        <dbReference type="Proteomes" id="UP001597221"/>
    </source>
</evidence>
<evidence type="ECO:0000313" key="4">
    <source>
        <dbReference type="EMBL" id="MFD1606471.1"/>
    </source>
</evidence>
<keyword evidence="3" id="KW-0119">Carbohydrate metabolism</keyword>
<comment type="function">
    <text evidence="1">Transcriptional repressor of xylose-utilizing enzymes.</text>
</comment>
<keyword evidence="5" id="KW-1185">Reference proteome</keyword>
<keyword evidence="3" id="KW-0859">Xylose metabolism</keyword>
<dbReference type="Gene3D" id="3.30.420.40">
    <property type="match status" value="2"/>
</dbReference>
<protein>
    <submittedName>
        <fullName evidence="4">ROK family transcriptional regulator</fullName>
    </submittedName>
</protein>
<dbReference type="InterPro" id="IPR000600">
    <property type="entry name" value="ROK"/>
</dbReference>
<dbReference type="InterPro" id="IPR043129">
    <property type="entry name" value="ATPase_NBD"/>
</dbReference>
<dbReference type="SUPFAM" id="SSF53067">
    <property type="entry name" value="Actin-like ATPase domain"/>
    <property type="match status" value="1"/>
</dbReference>
<name>A0ABW4HMB0_9BACI</name>
<evidence type="ECO:0000256" key="1">
    <source>
        <dbReference type="ARBA" id="ARBA00002486"/>
    </source>
</evidence>
<dbReference type="Pfam" id="PF13412">
    <property type="entry name" value="HTH_24"/>
    <property type="match status" value="1"/>
</dbReference>
<sequence length="387" mass="41443">MERGSFQLMKSVNKSIVLNKIRTAEPISRAQIAKDTKLTPPTVSSIVRELMKEGIVTESDLGESSGGRKPKMLQINGDAFYVIGIDAGPGSVDCVLTDLSGNILKRSESYTLTKPLTNDKFLSILIEMVEAMIRSTGGDHGKIIGIGVAMHGVVDVHTGMSLVAPNLDLRNIPIKETLEEHFDLTVQVENDARAIALGESWFGGNGDVDSMVAVNIGSGVGAGFVIDGNLYHGAQDIAGEFGHMSIDLHGEICECGNPGCLQAYVSGHAIAERYKKQFQLEDALNGEEIYKLAKSGDAEALQFLQETGEIIGIGLTNLIHIVNPSRIVLGGGVMKSQEFIVPVIAKTIEQRALTTEAKKTEVTVSRLGDDATLLGAVSLLLVELFQK</sequence>
<comment type="caution">
    <text evidence="4">The sequence shown here is derived from an EMBL/GenBank/DDBJ whole genome shotgun (WGS) entry which is preliminary data.</text>
</comment>
<comment type="similarity">
    <text evidence="2">Belongs to the ROK (NagC/XylR) family.</text>
</comment>
<evidence type="ECO:0000256" key="2">
    <source>
        <dbReference type="ARBA" id="ARBA00006479"/>
    </source>
</evidence>
<dbReference type="InterPro" id="IPR049874">
    <property type="entry name" value="ROK_cs"/>
</dbReference>
<accession>A0ABW4HMB0</accession>
<organism evidence="4 5">
    <name type="scientific">Oceanobacillus luteolus</name>
    <dbReference type="NCBI Taxonomy" id="1274358"/>
    <lineage>
        <taxon>Bacteria</taxon>
        <taxon>Bacillati</taxon>
        <taxon>Bacillota</taxon>
        <taxon>Bacilli</taxon>
        <taxon>Bacillales</taxon>
        <taxon>Bacillaceae</taxon>
        <taxon>Oceanobacillus</taxon>
    </lineage>
</organism>
<dbReference type="Gene3D" id="1.10.10.10">
    <property type="entry name" value="Winged helix-like DNA-binding domain superfamily/Winged helix DNA-binding domain"/>
    <property type="match status" value="1"/>
</dbReference>
<dbReference type="EMBL" id="JBHUDE010000007">
    <property type="protein sequence ID" value="MFD1606471.1"/>
    <property type="molecule type" value="Genomic_DNA"/>
</dbReference>
<dbReference type="Pfam" id="PF00480">
    <property type="entry name" value="ROK"/>
    <property type="match status" value="1"/>
</dbReference>
<proteinExistence type="inferred from homology"/>
<dbReference type="Proteomes" id="UP001597221">
    <property type="component" value="Unassembled WGS sequence"/>
</dbReference>
<reference evidence="5" key="1">
    <citation type="journal article" date="2019" name="Int. J. Syst. Evol. Microbiol.">
        <title>The Global Catalogue of Microorganisms (GCM) 10K type strain sequencing project: providing services to taxonomists for standard genome sequencing and annotation.</title>
        <authorList>
            <consortium name="The Broad Institute Genomics Platform"/>
            <consortium name="The Broad Institute Genome Sequencing Center for Infectious Disease"/>
            <person name="Wu L."/>
            <person name="Ma J."/>
        </authorList>
    </citation>
    <scope>NUCLEOTIDE SEQUENCE [LARGE SCALE GENOMIC DNA]</scope>
    <source>
        <strain evidence="5">CGMCC 1.12376</strain>
    </source>
</reference>